<organism evidence="1 2">
    <name type="scientific">Nonomuraea pusilla</name>
    <dbReference type="NCBI Taxonomy" id="46177"/>
    <lineage>
        <taxon>Bacteria</taxon>
        <taxon>Bacillati</taxon>
        <taxon>Actinomycetota</taxon>
        <taxon>Actinomycetes</taxon>
        <taxon>Streptosporangiales</taxon>
        <taxon>Streptosporangiaceae</taxon>
        <taxon>Nonomuraea</taxon>
    </lineage>
</organism>
<dbReference type="GO" id="GO:0003677">
    <property type="term" value="F:DNA binding"/>
    <property type="evidence" value="ECO:0007669"/>
    <property type="project" value="InterPro"/>
</dbReference>
<dbReference type="RefSeq" id="WP_143078989.1">
    <property type="nucleotide sequence ID" value="NZ_FOBF01000058.1"/>
</dbReference>
<dbReference type="Gene3D" id="1.10.260.40">
    <property type="entry name" value="lambda repressor-like DNA-binding domains"/>
    <property type="match status" value="1"/>
</dbReference>
<feature type="non-terminal residue" evidence="1">
    <location>
        <position position="76"/>
    </location>
</feature>
<keyword evidence="2" id="KW-1185">Reference proteome</keyword>
<dbReference type="STRING" id="46177.SAMN05660976_08573"/>
<dbReference type="Proteomes" id="UP000198953">
    <property type="component" value="Unassembled WGS sequence"/>
</dbReference>
<dbReference type="AlphaFoldDB" id="A0A1H8KBN6"/>
<name>A0A1H8KBN6_9ACTN</name>
<dbReference type="OrthoDB" id="3213425at2"/>
<proteinExistence type="predicted"/>
<gene>
    <name evidence="1" type="ORF">SAMN05660976_08573</name>
</gene>
<dbReference type="InterPro" id="IPR010982">
    <property type="entry name" value="Lambda_DNA-bd_dom_sf"/>
</dbReference>
<accession>A0A1H8KBN6</accession>
<dbReference type="EMBL" id="FOBF01000058">
    <property type="protein sequence ID" value="SEN90412.1"/>
    <property type="molecule type" value="Genomic_DNA"/>
</dbReference>
<dbReference type="SUPFAM" id="SSF47413">
    <property type="entry name" value="lambda repressor-like DNA-binding domains"/>
    <property type="match status" value="1"/>
</dbReference>
<evidence type="ECO:0000313" key="1">
    <source>
        <dbReference type="EMBL" id="SEN90412.1"/>
    </source>
</evidence>
<evidence type="ECO:0000313" key="2">
    <source>
        <dbReference type="Proteomes" id="UP000198953"/>
    </source>
</evidence>
<protein>
    <recommendedName>
        <fullName evidence="3">HTH cro/C1-type domain-containing protein</fullName>
    </recommendedName>
</protein>
<evidence type="ECO:0008006" key="3">
    <source>
        <dbReference type="Google" id="ProtNLM"/>
    </source>
</evidence>
<sequence>MHTTEWDRDLLRETLHEIMERAELNQAAVGRLAGRDRTMANRWLGGQHRPTYESAIRFTQAIAEQYPALSQLGDQF</sequence>
<reference evidence="1 2" key="1">
    <citation type="submission" date="2016-10" db="EMBL/GenBank/DDBJ databases">
        <authorList>
            <person name="de Groot N.N."/>
        </authorList>
    </citation>
    <scope>NUCLEOTIDE SEQUENCE [LARGE SCALE GENOMIC DNA]</scope>
    <source>
        <strain evidence="1 2">DSM 43357</strain>
    </source>
</reference>